<keyword evidence="1" id="KW-0175">Coiled coil</keyword>
<feature type="compositionally biased region" description="Basic and acidic residues" evidence="2">
    <location>
        <begin position="329"/>
        <end position="342"/>
    </location>
</feature>
<organism evidence="3 4">
    <name type="scientific">Candidatus Scatocola faecipullorum</name>
    <dbReference type="NCBI Taxonomy" id="2840917"/>
    <lineage>
        <taxon>Bacteria</taxon>
        <taxon>Pseudomonadati</taxon>
        <taxon>Pseudomonadota</taxon>
        <taxon>Alphaproteobacteria</taxon>
        <taxon>Rhodospirillales</taxon>
        <taxon>Rhodospirillaceae</taxon>
        <taxon>Rhodospirillaceae incertae sedis</taxon>
        <taxon>Candidatus Scatocola</taxon>
    </lineage>
</organism>
<feature type="region of interest" description="Disordered" evidence="2">
    <location>
        <begin position="1"/>
        <end position="24"/>
    </location>
</feature>
<gene>
    <name evidence="3" type="ORF">IAD20_03480</name>
</gene>
<evidence type="ECO:0000256" key="2">
    <source>
        <dbReference type="SAM" id="MobiDB-lite"/>
    </source>
</evidence>
<feature type="coiled-coil region" evidence="1">
    <location>
        <begin position="28"/>
        <end position="59"/>
    </location>
</feature>
<dbReference type="AlphaFoldDB" id="A0A9D1M3W9"/>
<dbReference type="EMBL" id="DVNC01000025">
    <property type="protein sequence ID" value="HIU53124.1"/>
    <property type="molecule type" value="Genomic_DNA"/>
</dbReference>
<feature type="compositionally biased region" description="Polar residues" evidence="2">
    <location>
        <begin position="718"/>
        <end position="730"/>
    </location>
</feature>
<comment type="caution">
    <text evidence="3">The sequence shown here is derived from an EMBL/GenBank/DDBJ whole genome shotgun (WGS) entry which is preliminary data.</text>
</comment>
<dbReference type="Proteomes" id="UP000824107">
    <property type="component" value="Unassembled WGS sequence"/>
</dbReference>
<evidence type="ECO:0000313" key="4">
    <source>
        <dbReference type="Proteomes" id="UP000824107"/>
    </source>
</evidence>
<protein>
    <submittedName>
        <fullName evidence="3">Uncharacterized protein</fullName>
    </submittedName>
</protein>
<evidence type="ECO:0000256" key="1">
    <source>
        <dbReference type="SAM" id="Coils"/>
    </source>
</evidence>
<accession>A0A9D1M3W9</accession>
<evidence type="ECO:0000313" key="3">
    <source>
        <dbReference type="EMBL" id="HIU53124.1"/>
    </source>
</evidence>
<name>A0A9D1M3W9_9PROT</name>
<proteinExistence type="predicted"/>
<reference evidence="3" key="2">
    <citation type="journal article" date="2021" name="PeerJ">
        <title>Extensive microbial diversity within the chicken gut microbiome revealed by metagenomics and culture.</title>
        <authorList>
            <person name="Gilroy R."/>
            <person name="Ravi A."/>
            <person name="Getino M."/>
            <person name="Pursley I."/>
            <person name="Horton D.L."/>
            <person name="Alikhan N.F."/>
            <person name="Baker D."/>
            <person name="Gharbi K."/>
            <person name="Hall N."/>
            <person name="Watson M."/>
            <person name="Adriaenssens E.M."/>
            <person name="Foster-Nyarko E."/>
            <person name="Jarju S."/>
            <person name="Secka A."/>
            <person name="Antonio M."/>
            <person name="Oren A."/>
            <person name="Chaudhuri R.R."/>
            <person name="La Ragione R."/>
            <person name="Hildebrand F."/>
            <person name="Pallen M.J."/>
        </authorList>
    </citation>
    <scope>NUCLEOTIDE SEQUENCE</scope>
    <source>
        <strain evidence="3">ChiW3-316</strain>
    </source>
</reference>
<reference evidence="3" key="1">
    <citation type="submission" date="2020-10" db="EMBL/GenBank/DDBJ databases">
        <authorList>
            <person name="Gilroy R."/>
        </authorList>
    </citation>
    <scope>NUCLEOTIDE SEQUENCE</scope>
    <source>
        <strain evidence="3">ChiW3-316</strain>
    </source>
</reference>
<sequence>MADRSILFSNFNSPEAENPGDFESSYNVNAISKALERQQRDIQRKIDQAREKFEEAKNEQAGRFEQNKELTELLSIDPTQYFSAISADLKKNDKDEFDRLDDLLKNNLEEFVKQATARLNKEKAEIKKALIENQKDNQLTMKALGNSRDAVQKQQDYLGEKPELYSKLYSIQQASKAHEIDRSKPEKKGQYEISSVIIQSDKGELGLAVQMQLMEGSPLFFAIRDGKITFPDKPISEEQMRALLDFLYVHGIKNFELPPTLEPGIKEKFEKAQAAREEEADKKAKENDEKVPYEQQKEEPADNNVVSSEPELPEIQNDPGNEQWLDNADELKPEKAKDKEKKKEGYAKALDEMETWLQKSLGKEKNLSYFRRERNDRLRDFVSLKGWTVYSVYPSRNPDNYKLDGKRKDGVPNETYSFRIMIKPNGKGGIDVGYAMPKGGKVTDQVADKVVALQKSQGNKYIRFPKGLSDDDTGVFRMACARAGVIPRGIGINEHHAKKMIDAASGTLSEKDLEIFKYRLALQMEANMGADTNGRQANKVAELKGEYFFSPFKDRFDDTLKPALQDAINGKEADKVIGASRAIQEIYGLYEKASEAQVGDLVNLMQPEDQKAFLDSMTKAGITMDPEMDVRAMPKEYMSKMFAVLSEKHAKNAAKEMESEFARRRETDPDAKSYDVTKEMVADETANLRQMGDNLEKDHHVPGLRVPYLGSPRHDYPNDNSYQKKNTKNNFKAPRKEAHTY</sequence>
<feature type="coiled-coil region" evidence="1">
    <location>
        <begin position="105"/>
        <end position="132"/>
    </location>
</feature>
<feature type="compositionally biased region" description="Basic and acidic residues" evidence="2">
    <location>
        <begin position="270"/>
        <end position="300"/>
    </location>
</feature>
<feature type="region of interest" description="Disordered" evidence="2">
    <location>
        <begin position="270"/>
        <end position="342"/>
    </location>
</feature>
<feature type="region of interest" description="Disordered" evidence="2">
    <location>
        <begin position="693"/>
        <end position="741"/>
    </location>
</feature>